<dbReference type="PANTHER" id="PTHR33778">
    <property type="entry name" value="PROTEIN MGTC"/>
    <property type="match status" value="1"/>
</dbReference>
<feature type="transmembrane region" description="Helical" evidence="7">
    <location>
        <begin position="197"/>
        <end position="217"/>
    </location>
</feature>
<feature type="region of interest" description="Disordered" evidence="6">
    <location>
        <begin position="342"/>
        <end position="369"/>
    </location>
</feature>
<feature type="domain" description="MgtC/SapB/SrpB/YhiD N-terminal" evidence="8">
    <location>
        <begin position="172"/>
        <end position="299"/>
    </location>
</feature>
<name>A0A9W7APF0_9STRA</name>
<keyword evidence="3 7" id="KW-0812">Transmembrane</keyword>
<protein>
    <recommendedName>
        <fullName evidence="8">MgtC/SapB/SrpB/YhiD N-terminal domain-containing protein</fullName>
    </recommendedName>
</protein>
<comment type="subcellular location">
    <subcellularLocation>
        <location evidence="1">Cell membrane</location>
        <topology evidence="1">Multi-pass membrane protein</topology>
    </subcellularLocation>
</comment>
<dbReference type="PRINTS" id="PR01837">
    <property type="entry name" value="MGTCSAPBPROT"/>
</dbReference>
<organism evidence="9 10">
    <name type="scientific">Triparma strigata</name>
    <dbReference type="NCBI Taxonomy" id="1606541"/>
    <lineage>
        <taxon>Eukaryota</taxon>
        <taxon>Sar</taxon>
        <taxon>Stramenopiles</taxon>
        <taxon>Ochrophyta</taxon>
        <taxon>Bolidophyceae</taxon>
        <taxon>Parmales</taxon>
        <taxon>Triparmaceae</taxon>
        <taxon>Triparma</taxon>
    </lineage>
</organism>
<feature type="compositionally biased region" description="Low complexity" evidence="6">
    <location>
        <begin position="358"/>
        <end position="369"/>
    </location>
</feature>
<evidence type="ECO:0000313" key="9">
    <source>
        <dbReference type="EMBL" id="GMH71979.1"/>
    </source>
</evidence>
<dbReference type="AlphaFoldDB" id="A0A9W7APF0"/>
<evidence type="ECO:0000259" key="8">
    <source>
        <dbReference type="Pfam" id="PF02308"/>
    </source>
</evidence>
<accession>A0A9W7APF0</accession>
<comment type="caution">
    <text evidence="9">The sequence shown here is derived from an EMBL/GenBank/DDBJ whole genome shotgun (WGS) entry which is preliminary data.</text>
</comment>
<keyword evidence="10" id="KW-1185">Reference proteome</keyword>
<sequence>MAALLLYSNFGTSLIHPASVSNLSKNLPSNLPSNKLFNPKSTRNHQGLQYRTVNGVNGGLRQTTVAVILAKEMFMRKIEEGTNSQSTPTSRLLPFLNLKPLKTLSPAMSPTLLLASTILYGLASTSTALLPPDPLLPSAASAATSAVRLTPNVLGSFHFLPSKAELELAFRLFFASLTGSLIGFERSQSDRPAGIRTMALVSLGAASFTLCSLYGFIDKYDTSRMASNVASGVGFIGAGVITNNRKSNGVYDKTSSVRGLTTASAIWVSAAVGVCAGAGLYFISFIAAVGTITILRVGKWRGVIDDLKDLKDFKLEMAAREEIKEKEMREKKKEKVEEHIMNIVGEKSKDASKGKDVSNSGTSTTSDSSLIVIVPPSPLHPLPRQPVVFDDFINEGQYVPPVQSPRVKIVDPLLTRHLKQKQVGERKKSKKRYESVESKVLKAKKNSPEK</sequence>
<evidence type="ECO:0000256" key="5">
    <source>
        <dbReference type="ARBA" id="ARBA00023136"/>
    </source>
</evidence>
<dbReference type="InterPro" id="IPR049177">
    <property type="entry name" value="MgtC_SapB_SrpB_YhiD_N"/>
</dbReference>
<evidence type="ECO:0000256" key="2">
    <source>
        <dbReference type="ARBA" id="ARBA00022475"/>
    </source>
</evidence>
<keyword evidence="5 7" id="KW-0472">Membrane</keyword>
<evidence type="ECO:0000256" key="6">
    <source>
        <dbReference type="SAM" id="MobiDB-lite"/>
    </source>
</evidence>
<dbReference type="GO" id="GO:0005886">
    <property type="term" value="C:plasma membrane"/>
    <property type="evidence" value="ECO:0007669"/>
    <property type="project" value="UniProtKB-SubCell"/>
</dbReference>
<dbReference type="OrthoDB" id="10052237at2759"/>
<evidence type="ECO:0000256" key="1">
    <source>
        <dbReference type="ARBA" id="ARBA00004651"/>
    </source>
</evidence>
<evidence type="ECO:0000256" key="7">
    <source>
        <dbReference type="SAM" id="Phobius"/>
    </source>
</evidence>
<dbReference type="InterPro" id="IPR003416">
    <property type="entry name" value="MgtC/SapB/SrpB/YhiD_fam"/>
</dbReference>
<evidence type="ECO:0000256" key="3">
    <source>
        <dbReference type="ARBA" id="ARBA00022692"/>
    </source>
</evidence>
<evidence type="ECO:0000313" key="10">
    <source>
        <dbReference type="Proteomes" id="UP001165085"/>
    </source>
</evidence>
<evidence type="ECO:0000256" key="4">
    <source>
        <dbReference type="ARBA" id="ARBA00022989"/>
    </source>
</evidence>
<feature type="compositionally biased region" description="Basic and acidic residues" evidence="6">
    <location>
        <begin position="342"/>
        <end position="356"/>
    </location>
</feature>
<keyword evidence="2" id="KW-1003">Cell membrane</keyword>
<reference evidence="10" key="1">
    <citation type="journal article" date="2023" name="Commun. Biol.">
        <title>Genome analysis of Parmales, the sister group of diatoms, reveals the evolutionary specialization of diatoms from phago-mixotrophs to photoautotrophs.</title>
        <authorList>
            <person name="Ban H."/>
            <person name="Sato S."/>
            <person name="Yoshikawa S."/>
            <person name="Yamada K."/>
            <person name="Nakamura Y."/>
            <person name="Ichinomiya M."/>
            <person name="Sato N."/>
            <person name="Blanc-Mathieu R."/>
            <person name="Endo H."/>
            <person name="Kuwata A."/>
            <person name="Ogata H."/>
        </authorList>
    </citation>
    <scope>NUCLEOTIDE SEQUENCE [LARGE SCALE GENOMIC DNA]</scope>
    <source>
        <strain evidence="10">NIES 3701</strain>
    </source>
</reference>
<feature type="transmembrane region" description="Helical" evidence="7">
    <location>
        <begin position="265"/>
        <end position="295"/>
    </location>
</feature>
<dbReference type="PANTHER" id="PTHR33778:SF1">
    <property type="entry name" value="MAGNESIUM TRANSPORTER YHID-RELATED"/>
    <property type="match status" value="1"/>
</dbReference>
<keyword evidence="4 7" id="KW-1133">Transmembrane helix</keyword>
<gene>
    <name evidence="9" type="ORF">TrST_g2541</name>
</gene>
<feature type="region of interest" description="Disordered" evidence="6">
    <location>
        <begin position="420"/>
        <end position="450"/>
    </location>
</feature>
<proteinExistence type="predicted"/>
<dbReference type="Pfam" id="PF02308">
    <property type="entry name" value="MgtC"/>
    <property type="match status" value="1"/>
</dbReference>
<dbReference type="Proteomes" id="UP001165085">
    <property type="component" value="Unassembled WGS sequence"/>
</dbReference>
<dbReference type="EMBL" id="BRXY01000153">
    <property type="protein sequence ID" value="GMH71979.1"/>
    <property type="molecule type" value="Genomic_DNA"/>
</dbReference>
<feature type="compositionally biased region" description="Basic and acidic residues" evidence="6">
    <location>
        <begin position="422"/>
        <end position="450"/>
    </location>
</feature>